<keyword evidence="1" id="KW-0677">Repeat</keyword>
<protein>
    <submittedName>
        <fullName evidence="3">Uncharacterized protein</fullName>
    </submittedName>
</protein>
<proteinExistence type="predicted"/>
<name>A0AAN9NU39_PHACN</name>
<feature type="repeat" description="PPR" evidence="2">
    <location>
        <begin position="9"/>
        <end position="43"/>
    </location>
</feature>
<dbReference type="NCBIfam" id="TIGR00756">
    <property type="entry name" value="PPR"/>
    <property type="match status" value="1"/>
</dbReference>
<dbReference type="Gene3D" id="1.25.40.10">
    <property type="entry name" value="Tetratricopeptide repeat domain"/>
    <property type="match status" value="1"/>
</dbReference>
<accession>A0AAN9NU39</accession>
<reference evidence="3 4" key="1">
    <citation type="submission" date="2024-01" db="EMBL/GenBank/DDBJ databases">
        <title>The genomes of 5 underutilized Papilionoideae crops provide insights into root nodulation and disease resistanc.</title>
        <authorList>
            <person name="Jiang F."/>
        </authorList>
    </citation>
    <scope>NUCLEOTIDE SEQUENCE [LARGE SCALE GENOMIC DNA]</scope>
    <source>
        <strain evidence="3">JINMINGXINNONG_FW02</strain>
        <tissue evidence="3">Leaves</tissue>
    </source>
</reference>
<dbReference type="InterPro" id="IPR011990">
    <property type="entry name" value="TPR-like_helical_dom_sf"/>
</dbReference>
<dbReference type="Pfam" id="PF12854">
    <property type="entry name" value="PPR_1"/>
    <property type="match status" value="1"/>
</dbReference>
<dbReference type="Proteomes" id="UP001374584">
    <property type="component" value="Unassembled WGS sequence"/>
</dbReference>
<dbReference type="AlphaFoldDB" id="A0AAN9NU39"/>
<keyword evidence="4" id="KW-1185">Reference proteome</keyword>
<evidence type="ECO:0000313" key="4">
    <source>
        <dbReference type="Proteomes" id="UP001374584"/>
    </source>
</evidence>
<dbReference type="InterPro" id="IPR002885">
    <property type="entry name" value="PPR_rpt"/>
</dbReference>
<gene>
    <name evidence="3" type="ORF">VNO80_02407</name>
</gene>
<dbReference type="EMBL" id="JAYMYR010000002">
    <property type="protein sequence ID" value="KAK7376987.1"/>
    <property type="molecule type" value="Genomic_DNA"/>
</dbReference>
<evidence type="ECO:0000256" key="2">
    <source>
        <dbReference type="PROSITE-ProRule" id="PRU00708"/>
    </source>
</evidence>
<evidence type="ECO:0000313" key="3">
    <source>
        <dbReference type="EMBL" id="KAK7376987.1"/>
    </source>
</evidence>
<evidence type="ECO:0000256" key="1">
    <source>
        <dbReference type="ARBA" id="ARBA00022737"/>
    </source>
</evidence>
<sequence length="124" mass="13697">MHCKGIPPSCVHFNILLHAFTQAGLIDEAKRVNEELSTFGLVPDLPGNGYGGCCMYAVAGKMIGLMAQNVEVICDPSLETLYKDRRVAISIEIRVHFVSNSTVTSRANRRNKKRAHDLKVAIEK</sequence>
<organism evidence="3 4">
    <name type="scientific">Phaseolus coccineus</name>
    <name type="common">Scarlet runner bean</name>
    <name type="synonym">Phaseolus multiflorus</name>
    <dbReference type="NCBI Taxonomy" id="3886"/>
    <lineage>
        <taxon>Eukaryota</taxon>
        <taxon>Viridiplantae</taxon>
        <taxon>Streptophyta</taxon>
        <taxon>Embryophyta</taxon>
        <taxon>Tracheophyta</taxon>
        <taxon>Spermatophyta</taxon>
        <taxon>Magnoliopsida</taxon>
        <taxon>eudicotyledons</taxon>
        <taxon>Gunneridae</taxon>
        <taxon>Pentapetalae</taxon>
        <taxon>rosids</taxon>
        <taxon>fabids</taxon>
        <taxon>Fabales</taxon>
        <taxon>Fabaceae</taxon>
        <taxon>Papilionoideae</taxon>
        <taxon>50 kb inversion clade</taxon>
        <taxon>NPAAA clade</taxon>
        <taxon>indigoferoid/millettioid clade</taxon>
        <taxon>Phaseoleae</taxon>
        <taxon>Phaseolus</taxon>
    </lineage>
</organism>
<comment type="caution">
    <text evidence="3">The sequence shown here is derived from an EMBL/GenBank/DDBJ whole genome shotgun (WGS) entry which is preliminary data.</text>
</comment>
<dbReference type="PROSITE" id="PS51375">
    <property type="entry name" value="PPR"/>
    <property type="match status" value="1"/>
</dbReference>